<dbReference type="HOGENOM" id="CLU_1941046_0_0_1"/>
<dbReference type="Proteomes" id="UP000032141">
    <property type="component" value="Chromosome C3"/>
</dbReference>
<dbReference type="GO" id="GO:0016567">
    <property type="term" value="P:protein ubiquitination"/>
    <property type="evidence" value="ECO:0007669"/>
    <property type="project" value="UniProtKB-UniPathway"/>
</dbReference>
<dbReference type="AlphaFoldDB" id="A0A0D3BMR7"/>
<reference evidence="2" key="2">
    <citation type="submission" date="2015-03" db="UniProtKB">
        <authorList>
            <consortium name="EnsemblPlants"/>
        </authorList>
    </citation>
    <scope>IDENTIFICATION</scope>
</reference>
<evidence type="ECO:0000256" key="1">
    <source>
        <dbReference type="SAM" id="SignalP"/>
    </source>
</evidence>
<keyword evidence="3" id="KW-1185">Reference proteome</keyword>
<dbReference type="EnsemblPlants" id="Bo3g182530.1">
    <property type="protein sequence ID" value="Bo3g182530.1"/>
    <property type="gene ID" value="Bo3g182530"/>
</dbReference>
<accession>A0A0D3BMR7</accession>
<reference evidence="2 3" key="1">
    <citation type="journal article" date="2014" name="Genome Biol.">
        <title>Transcriptome and methylome profiling reveals relics of genome dominance in the mesopolyploid Brassica oleracea.</title>
        <authorList>
            <person name="Parkin I.A."/>
            <person name="Koh C."/>
            <person name="Tang H."/>
            <person name="Robinson S.J."/>
            <person name="Kagale S."/>
            <person name="Clarke W.E."/>
            <person name="Town C.D."/>
            <person name="Nixon J."/>
            <person name="Krishnakumar V."/>
            <person name="Bidwell S.L."/>
            <person name="Denoeud F."/>
            <person name="Belcram H."/>
            <person name="Links M.G."/>
            <person name="Just J."/>
            <person name="Clarke C."/>
            <person name="Bender T."/>
            <person name="Huebert T."/>
            <person name="Mason A.S."/>
            <person name="Pires J.C."/>
            <person name="Barker G."/>
            <person name="Moore J."/>
            <person name="Walley P.G."/>
            <person name="Manoli S."/>
            <person name="Batley J."/>
            <person name="Edwards D."/>
            <person name="Nelson M.N."/>
            <person name="Wang X."/>
            <person name="Paterson A.H."/>
            <person name="King G."/>
            <person name="Bancroft I."/>
            <person name="Chalhoub B."/>
            <person name="Sharpe A.G."/>
        </authorList>
    </citation>
    <scope>NUCLEOTIDE SEQUENCE</scope>
    <source>
        <strain evidence="2 3">cv. TO1000</strain>
    </source>
</reference>
<name>A0A0D3BMR7_BRAOL</name>
<sequence>MMFLFGLAHLSASTCRGDRNAHNDFLVDHGLGISDDHFIINITELASVNHSILIRSIPVVDFNPQKFEDCVECVICLSELADGTKPNFYRAVNIGFTPIASTRGLSRKLLVLYAKPEYACSKLTNQVPAI</sequence>
<dbReference type="UniPathway" id="UPA00143"/>
<evidence type="ECO:0000313" key="3">
    <source>
        <dbReference type="Proteomes" id="UP000032141"/>
    </source>
</evidence>
<keyword evidence="1" id="KW-0732">Signal</keyword>
<protein>
    <submittedName>
        <fullName evidence="2">Uncharacterized protein</fullName>
    </submittedName>
</protein>
<feature type="chain" id="PRO_5002258637" evidence="1">
    <location>
        <begin position="18"/>
        <end position="130"/>
    </location>
</feature>
<proteinExistence type="predicted"/>
<evidence type="ECO:0000313" key="2">
    <source>
        <dbReference type="EnsemblPlants" id="Bo3g182530.1"/>
    </source>
</evidence>
<dbReference type="Gramene" id="Bo3g182530.1">
    <property type="protein sequence ID" value="Bo3g182530.1"/>
    <property type="gene ID" value="Bo3g182530"/>
</dbReference>
<organism evidence="2 3">
    <name type="scientific">Brassica oleracea var. oleracea</name>
    <dbReference type="NCBI Taxonomy" id="109376"/>
    <lineage>
        <taxon>Eukaryota</taxon>
        <taxon>Viridiplantae</taxon>
        <taxon>Streptophyta</taxon>
        <taxon>Embryophyta</taxon>
        <taxon>Tracheophyta</taxon>
        <taxon>Spermatophyta</taxon>
        <taxon>Magnoliopsida</taxon>
        <taxon>eudicotyledons</taxon>
        <taxon>Gunneridae</taxon>
        <taxon>Pentapetalae</taxon>
        <taxon>rosids</taxon>
        <taxon>malvids</taxon>
        <taxon>Brassicales</taxon>
        <taxon>Brassicaceae</taxon>
        <taxon>Brassiceae</taxon>
        <taxon>Brassica</taxon>
    </lineage>
</organism>
<feature type="signal peptide" evidence="1">
    <location>
        <begin position="1"/>
        <end position="17"/>
    </location>
</feature>